<protein>
    <submittedName>
        <fullName evidence="3">DUF2059 domain-containing protein</fullName>
    </submittedName>
</protein>
<evidence type="ECO:0000313" key="3">
    <source>
        <dbReference type="EMBL" id="GAA3968926.1"/>
    </source>
</evidence>
<proteinExistence type="predicted"/>
<organism evidence="3 4">
    <name type="scientific">Mucilaginibacter dorajii</name>
    <dbReference type="NCBI Taxonomy" id="692994"/>
    <lineage>
        <taxon>Bacteria</taxon>
        <taxon>Pseudomonadati</taxon>
        <taxon>Bacteroidota</taxon>
        <taxon>Sphingobacteriia</taxon>
        <taxon>Sphingobacteriales</taxon>
        <taxon>Sphingobacteriaceae</taxon>
        <taxon>Mucilaginibacter</taxon>
    </lineage>
</organism>
<evidence type="ECO:0000313" key="4">
    <source>
        <dbReference type="Proteomes" id="UP001500742"/>
    </source>
</evidence>
<dbReference type="InterPro" id="IPR018637">
    <property type="entry name" value="DUF2059"/>
</dbReference>
<sequence length="166" mass="18383">MKFNLTLIALTSALLFSVASVNAQTTSTTFTASHLKSAELFLIATGINTQFTGIVETMIGTSSAQIPEAQRSTFINVMKQFMGKYYSWDVLKDDLAKIYSAEFTEDELDQLTTFYNSPLGKKVSSKTPLLLQKGVALGQQIIANHRPELEQMMQDAFKKTESPAKQ</sequence>
<keyword evidence="4" id="KW-1185">Reference proteome</keyword>
<keyword evidence="1" id="KW-0732">Signal</keyword>
<feature type="signal peptide" evidence="1">
    <location>
        <begin position="1"/>
        <end position="23"/>
    </location>
</feature>
<dbReference type="Proteomes" id="UP001500742">
    <property type="component" value="Unassembled WGS sequence"/>
</dbReference>
<gene>
    <name evidence="3" type="ORF">GCM10022210_17180</name>
</gene>
<evidence type="ECO:0000256" key="1">
    <source>
        <dbReference type="SAM" id="SignalP"/>
    </source>
</evidence>
<comment type="caution">
    <text evidence="3">The sequence shown here is derived from an EMBL/GenBank/DDBJ whole genome shotgun (WGS) entry which is preliminary data.</text>
</comment>
<dbReference type="Pfam" id="PF09832">
    <property type="entry name" value="DUF2059"/>
    <property type="match status" value="1"/>
</dbReference>
<reference evidence="4" key="1">
    <citation type="journal article" date="2019" name="Int. J. Syst. Evol. Microbiol.">
        <title>The Global Catalogue of Microorganisms (GCM) 10K type strain sequencing project: providing services to taxonomists for standard genome sequencing and annotation.</title>
        <authorList>
            <consortium name="The Broad Institute Genomics Platform"/>
            <consortium name="The Broad Institute Genome Sequencing Center for Infectious Disease"/>
            <person name="Wu L."/>
            <person name="Ma J."/>
        </authorList>
    </citation>
    <scope>NUCLEOTIDE SEQUENCE [LARGE SCALE GENOMIC DNA]</scope>
    <source>
        <strain evidence="4">JCM 16601</strain>
    </source>
</reference>
<dbReference type="EMBL" id="BAAAZC010000011">
    <property type="protein sequence ID" value="GAA3968926.1"/>
    <property type="molecule type" value="Genomic_DNA"/>
</dbReference>
<evidence type="ECO:0000259" key="2">
    <source>
        <dbReference type="Pfam" id="PF09832"/>
    </source>
</evidence>
<feature type="chain" id="PRO_5047476724" evidence="1">
    <location>
        <begin position="24"/>
        <end position="166"/>
    </location>
</feature>
<name>A0ABP7PP21_9SPHI</name>
<dbReference type="RefSeq" id="WP_259095795.1">
    <property type="nucleotide sequence ID" value="NZ_BAAAZC010000011.1"/>
</dbReference>
<feature type="domain" description="DUF2059" evidence="2">
    <location>
        <begin position="91"/>
        <end position="144"/>
    </location>
</feature>
<accession>A0ABP7PP21</accession>